<evidence type="ECO:0000313" key="1">
    <source>
        <dbReference type="EMBL" id="CDL09108.1"/>
    </source>
</evidence>
<protein>
    <submittedName>
        <fullName evidence="1">Glutamine-dependent 2-keto-4-methylthiobutyrate transaminase</fullName>
    </submittedName>
</protein>
<proteinExistence type="predicted"/>
<sequence>MTTEIGVAAIPLSVFCADPFPHKLIRLCFAKQPATLLAAAARLCQL</sequence>
<reference evidence="1" key="1">
    <citation type="submission" date="2013-10" db="EMBL/GenBank/DDBJ databases">
        <title>Antibiotic resistance diversity of beta-lactamase producers in the General Hospital Vienna.</title>
        <authorList>
            <person name="Barisic I."/>
            <person name="Mitteregger D."/>
            <person name="Hirschl A.M."/>
            <person name="Noehammer C."/>
            <person name="Wiesinger-Mayr H."/>
        </authorList>
    </citation>
    <scope>NUCLEOTIDE SEQUENCE [LARGE SCALE GENOMIC DNA]</scope>
    <source>
        <strain evidence="1">IS43</strain>
    </source>
</reference>
<dbReference type="AlphaFoldDB" id="W1DI36"/>
<name>W1DI36_KLEPN</name>
<organism evidence="1 2">
    <name type="scientific">Klebsiella pneumoniae IS43</name>
    <dbReference type="NCBI Taxonomy" id="1432552"/>
    <lineage>
        <taxon>Bacteria</taxon>
        <taxon>Pseudomonadati</taxon>
        <taxon>Pseudomonadota</taxon>
        <taxon>Gammaproteobacteria</taxon>
        <taxon>Enterobacterales</taxon>
        <taxon>Enterobacteriaceae</taxon>
        <taxon>Klebsiella/Raoultella group</taxon>
        <taxon>Klebsiella</taxon>
        <taxon>Klebsiella pneumoniae complex</taxon>
    </lineage>
</organism>
<dbReference type="EMBL" id="CBWK010000304">
    <property type="protein sequence ID" value="CDL09108.1"/>
    <property type="molecule type" value="Genomic_DNA"/>
</dbReference>
<dbReference type="Proteomes" id="UP000019183">
    <property type="component" value="Unassembled WGS sequence"/>
</dbReference>
<keyword evidence="2" id="KW-1185">Reference proteome</keyword>
<dbReference type="InterPro" id="IPR015422">
    <property type="entry name" value="PyrdxlP-dep_Trfase_small"/>
</dbReference>
<accession>W1DI36</accession>
<comment type="caution">
    <text evidence="1">The sequence shown here is derived from an EMBL/GenBank/DDBJ whole genome shotgun (WGS) entry which is preliminary data.</text>
</comment>
<dbReference type="Gene3D" id="3.90.1150.10">
    <property type="entry name" value="Aspartate Aminotransferase, domain 1"/>
    <property type="match status" value="1"/>
</dbReference>
<evidence type="ECO:0000313" key="2">
    <source>
        <dbReference type="Proteomes" id="UP000019183"/>
    </source>
</evidence>